<accession>A0ABQ8UDK8</accession>
<evidence type="ECO:0000256" key="1">
    <source>
        <dbReference type="SAM" id="Phobius"/>
    </source>
</evidence>
<keyword evidence="1" id="KW-1133">Transmembrane helix</keyword>
<dbReference type="InterPro" id="IPR000415">
    <property type="entry name" value="Nitroreductase-like"/>
</dbReference>
<feature type="domain" description="Putative nitroreductase TM1586" evidence="2">
    <location>
        <begin position="96"/>
        <end position="317"/>
    </location>
</feature>
<organism evidence="3 4">
    <name type="scientific">Paratrimastix pyriformis</name>
    <dbReference type="NCBI Taxonomy" id="342808"/>
    <lineage>
        <taxon>Eukaryota</taxon>
        <taxon>Metamonada</taxon>
        <taxon>Preaxostyla</taxon>
        <taxon>Paratrimastigidae</taxon>
        <taxon>Paratrimastix</taxon>
    </lineage>
</organism>
<dbReference type="Gene3D" id="3.40.109.10">
    <property type="entry name" value="NADH Oxidase"/>
    <property type="match status" value="1"/>
</dbReference>
<dbReference type="InterPro" id="IPR029478">
    <property type="entry name" value="TM1586_NiRdase"/>
</dbReference>
<feature type="transmembrane region" description="Helical" evidence="1">
    <location>
        <begin position="50"/>
        <end position="67"/>
    </location>
</feature>
<protein>
    <submittedName>
        <fullName evidence="3">Nitroreductase family protein</fullName>
    </submittedName>
</protein>
<proteinExistence type="predicted"/>
<comment type="caution">
    <text evidence="3">The sequence shown here is derived from an EMBL/GenBank/DDBJ whole genome shotgun (WGS) entry which is preliminary data.</text>
</comment>
<name>A0ABQ8UDK8_9EUKA</name>
<feature type="transmembrane region" description="Helical" evidence="1">
    <location>
        <begin position="20"/>
        <end position="38"/>
    </location>
</feature>
<gene>
    <name evidence="3" type="ORF">PAPYR_8698</name>
</gene>
<dbReference type="Pfam" id="PF14512">
    <property type="entry name" value="TM1586_NiRdase"/>
    <property type="match status" value="1"/>
</dbReference>
<evidence type="ECO:0000259" key="2">
    <source>
        <dbReference type="Pfam" id="PF14512"/>
    </source>
</evidence>
<keyword evidence="1" id="KW-0472">Membrane</keyword>
<dbReference type="Proteomes" id="UP001141327">
    <property type="component" value="Unassembled WGS sequence"/>
</dbReference>
<evidence type="ECO:0000313" key="4">
    <source>
        <dbReference type="Proteomes" id="UP001141327"/>
    </source>
</evidence>
<keyword evidence="1" id="KW-0812">Transmembrane</keyword>
<keyword evidence="4" id="KW-1185">Reference proteome</keyword>
<dbReference type="SUPFAM" id="SSF55469">
    <property type="entry name" value="FMN-dependent nitroreductase-like"/>
    <property type="match status" value="1"/>
</dbReference>
<evidence type="ECO:0000313" key="3">
    <source>
        <dbReference type="EMBL" id="KAJ4456168.1"/>
    </source>
</evidence>
<dbReference type="EMBL" id="JAPMOS010000079">
    <property type="protein sequence ID" value="KAJ4456168.1"/>
    <property type="molecule type" value="Genomic_DNA"/>
</dbReference>
<sequence>MQIEWLVPLVLLSFQRMGFLLNFFLGPAMLGVWASVSILKLRGKIQAARYLLLTLLLVPTALLWMWSRIRQQRRVDSTQKRFGSKTSPSALTDVDIIRMRSSWRHYDASRDLSPDERREIEGLLADDGAMTGPFGLRVRILLVSKAQADGKLGTYGVVTGARDFLVGKVADRGVPSDYADFGYVFERVVLRCTRVFIVSPVGHVPQERGAFDTYMRAAAGSSSRLAWPRIFFRQPAPAQALAPIASEAEAEGLAVPLSCVRTAPSASNKQPWRVVVHAARPAVVSFWRGPAYPMGGEMITNLGHNDLGIAMCHFEAACGAQGMRGGWERAAPEGAVPPEGALGHVATWRQRL</sequence>
<reference evidence="3" key="1">
    <citation type="journal article" date="2022" name="bioRxiv">
        <title>Genomics of Preaxostyla Flagellates Illuminates Evolutionary Transitions and the Path Towards Mitochondrial Loss.</title>
        <authorList>
            <person name="Novak L.V.F."/>
            <person name="Treitli S.C."/>
            <person name="Pyrih J."/>
            <person name="Halakuc P."/>
            <person name="Pipaliya S.V."/>
            <person name="Vacek V."/>
            <person name="Brzon O."/>
            <person name="Soukal P."/>
            <person name="Eme L."/>
            <person name="Dacks J.B."/>
            <person name="Karnkowska A."/>
            <person name="Elias M."/>
            <person name="Hampl V."/>
        </authorList>
    </citation>
    <scope>NUCLEOTIDE SEQUENCE</scope>
    <source>
        <strain evidence="3">RCP-MX</strain>
    </source>
</reference>